<keyword evidence="2" id="KW-1185">Reference proteome</keyword>
<dbReference type="RefSeq" id="WP_071614348.1">
    <property type="nucleotide sequence ID" value="NZ_CP015756.1"/>
</dbReference>
<dbReference type="OrthoDB" id="9801358at2"/>
<evidence type="ECO:0000313" key="1">
    <source>
        <dbReference type="EMBL" id="APC42055.1"/>
    </source>
</evidence>
<dbReference type="Pfam" id="PF06953">
    <property type="entry name" value="ArsD"/>
    <property type="match status" value="1"/>
</dbReference>
<gene>
    <name evidence="1" type="ORF">A7L45_19345</name>
</gene>
<dbReference type="KEGG" id="ceu:A7L45_19345"/>
<name>A0A1J0GL94_9CLOT</name>
<reference evidence="2" key="1">
    <citation type="journal article" date="2016" name="Front. Microbiol.">
        <title>Complete Genome Sequence of Clostridium estertheticum DSM 8809, a Microbe Identified in Spoiled Vacuum Packed Beef.</title>
        <authorList>
            <person name="Yu Z."/>
            <person name="Gunn L."/>
            <person name="Brennan E."/>
            <person name="Reid R."/>
            <person name="Wall P.G."/>
            <person name="Gaora O.P."/>
            <person name="Hurley D."/>
            <person name="Bolton D."/>
            <person name="Fanning S."/>
        </authorList>
    </citation>
    <scope>NUCLEOTIDE SEQUENCE [LARGE SCALE GENOMIC DNA]</scope>
    <source>
        <strain evidence="2">DSM 8809</strain>
    </source>
</reference>
<dbReference type="NCBIfam" id="NF033727">
    <property type="entry name" value="chaperon_ArsD"/>
    <property type="match status" value="1"/>
</dbReference>
<dbReference type="GO" id="GO:0003677">
    <property type="term" value="F:DNA binding"/>
    <property type="evidence" value="ECO:0007669"/>
    <property type="project" value="InterPro"/>
</dbReference>
<dbReference type="GO" id="GO:0046685">
    <property type="term" value="P:response to arsenic-containing substance"/>
    <property type="evidence" value="ECO:0007669"/>
    <property type="project" value="InterPro"/>
</dbReference>
<accession>A0A1J0GL94</accession>
<dbReference type="STRING" id="1552.A7L45_19345"/>
<organism evidence="1 2">
    <name type="scientific">Clostridium estertheticum subsp. estertheticum</name>
    <dbReference type="NCBI Taxonomy" id="1552"/>
    <lineage>
        <taxon>Bacteria</taxon>
        <taxon>Bacillati</taxon>
        <taxon>Bacillota</taxon>
        <taxon>Clostridia</taxon>
        <taxon>Eubacteriales</taxon>
        <taxon>Clostridiaceae</taxon>
        <taxon>Clostridium</taxon>
    </lineage>
</organism>
<protein>
    <submittedName>
        <fullName evidence="1">Transcriptional regulator</fullName>
    </submittedName>
</protein>
<dbReference type="Gene3D" id="3.40.30.10">
    <property type="entry name" value="Glutaredoxin"/>
    <property type="match status" value="1"/>
</dbReference>
<dbReference type="Proteomes" id="UP000182569">
    <property type="component" value="Chromosome"/>
</dbReference>
<dbReference type="EMBL" id="CP015756">
    <property type="protein sequence ID" value="APC42055.1"/>
    <property type="molecule type" value="Genomic_DNA"/>
</dbReference>
<evidence type="ECO:0000313" key="2">
    <source>
        <dbReference type="Proteomes" id="UP000182569"/>
    </source>
</evidence>
<dbReference type="GO" id="GO:0045892">
    <property type="term" value="P:negative regulation of DNA-templated transcription"/>
    <property type="evidence" value="ECO:0007669"/>
    <property type="project" value="InterPro"/>
</dbReference>
<sequence>MKKMIIFEPAMCCSTGVCGPGVDRQLLRVSSIINNLKNNGILVERYNLSSNPQMFVDNKTINKMLNESGVDILPVTMVDDVVVKTKIYPTDEEFSSLLDVPVSSLKSVIKKPSIKKTSKGCGCDGGCC</sequence>
<proteinExistence type="predicted"/>
<dbReference type="AlphaFoldDB" id="A0A1J0GL94"/>
<dbReference type="InterPro" id="IPR010712">
    <property type="entry name" value="Arsenical-R_ArsD"/>
</dbReference>